<evidence type="ECO:0000256" key="3">
    <source>
        <dbReference type="ARBA" id="ARBA00022723"/>
    </source>
</evidence>
<accession>E6W0W9</accession>
<dbReference type="PANTHER" id="PTHR11136">
    <property type="entry name" value="FOLYLPOLYGLUTAMATE SYNTHASE-RELATED"/>
    <property type="match status" value="1"/>
</dbReference>
<dbReference type="GO" id="GO:0005524">
    <property type="term" value="F:ATP binding"/>
    <property type="evidence" value="ECO:0007669"/>
    <property type="project" value="UniProtKB-KW"/>
</dbReference>
<evidence type="ECO:0000256" key="5">
    <source>
        <dbReference type="ARBA" id="ARBA00022840"/>
    </source>
</evidence>
<gene>
    <name evidence="8" type="ordered locus">Selin_0553</name>
</gene>
<dbReference type="PANTHER" id="PTHR11136:SF0">
    <property type="entry name" value="DIHYDROFOLATE SYNTHETASE-RELATED"/>
    <property type="match status" value="1"/>
</dbReference>
<evidence type="ECO:0000256" key="4">
    <source>
        <dbReference type="ARBA" id="ARBA00022741"/>
    </source>
</evidence>
<reference evidence="8 9" key="1">
    <citation type="submission" date="2010-12" db="EMBL/GenBank/DDBJ databases">
        <title>Complete sequence of Desulfurispirillum indicum S5.</title>
        <authorList>
            <consortium name="US DOE Joint Genome Institute"/>
            <person name="Lucas S."/>
            <person name="Copeland A."/>
            <person name="Lapidus A."/>
            <person name="Cheng J.-F."/>
            <person name="Goodwin L."/>
            <person name="Pitluck S."/>
            <person name="Chertkov O."/>
            <person name="Held B."/>
            <person name="Detter J.C."/>
            <person name="Han C."/>
            <person name="Tapia R."/>
            <person name="Land M."/>
            <person name="Hauser L."/>
            <person name="Kyrpides N."/>
            <person name="Ivanova N."/>
            <person name="Mikhailova N."/>
            <person name="Haggblom M."/>
            <person name="Rauschenbach I."/>
            <person name="Bini E."/>
            <person name="Woyke T."/>
        </authorList>
    </citation>
    <scope>NUCLEOTIDE SEQUENCE [LARGE SCALE GENOMIC DNA]</scope>
    <source>
        <strain evidence="9">ATCC BAA-1389 / DSM 22839 / S5</strain>
    </source>
</reference>
<dbReference type="InterPro" id="IPR036565">
    <property type="entry name" value="Mur-like_cat_sf"/>
</dbReference>
<keyword evidence="5" id="KW-0067">ATP-binding</keyword>
<evidence type="ECO:0000313" key="8">
    <source>
        <dbReference type="EMBL" id="ADU65301.1"/>
    </source>
</evidence>
<dbReference type="FunCoup" id="E6W0W9">
    <property type="interactions" value="532"/>
</dbReference>
<evidence type="ECO:0000256" key="6">
    <source>
        <dbReference type="ARBA" id="ARBA00022842"/>
    </source>
</evidence>
<keyword evidence="3" id="KW-0479">Metal-binding</keyword>
<dbReference type="SUPFAM" id="SSF53623">
    <property type="entry name" value="MurD-like peptide ligases, catalytic domain"/>
    <property type="match status" value="1"/>
</dbReference>
<dbReference type="InterPro" id="IPR036615">
    <property type="entry name" value="Mur_ligase_C_dom_sf"/>
</dbReference>
<keyword evidence="6" id="KW-0460">Magnesium</keyword>
<keyword evidence="4" id="KW-0547">Nucleotide-binding</keyword>
<dbReference type="InterPro" id="IPR001645">
    <property type="entry name" value="Folylpolyglutamate_synth"/>
</dbReference>
<proteinExistence type="inferred from homology"/>
<keyword evidence="2" id="KW-0436">Ligase</keyword>
<dbReference type="GO" id="GO:0008841">
    <property type="term" value="F:dihydrofolate synthase activity"/>
    <property type="evidence" value="ECO:0007669"/>
    <property type="project" value="TreeGrafter"/>
</dbReference>
<evidence type="ECO:0000259" key="7">
    <source>
        <dbReference type="Pfam" id="PF08245"/>
    </source>
</evidence>
<evidence type="ECO:0000256" key="1">
    <source>
        <dbReference type="ARBA" id="ARBA00008276"/>
    </source>
</evidence>
<dbReference type="HOGENOM" id="CLU_015869_1_1_0"/>
<comment type="similarity">
    <text evidence="1">Belongs to the folylpolyglutamate synthase family.</text>
</comment>
<dbReference type="Gene3D" id="3.90.190.20">
    <property type="entry name" value="Mur ligase, C-terminal domain"/>
    <property type="match status" value="1"/>
</dbReference>
<dbReference type="InParanoid" id="E6W0W9"/>
<keyword evidence="9" id="KW-1185">Reference proteome</keyword>
<dbReference type="Proteomes" id="UP000002572">
    <property type="component" value="Chromosome"/>
</dbReference>
<dbReference type="GO" id="GO:0004326">
    <property type="term" value="F:tetrahydrofolylpolyglutamate synthase activity"/>
    <property type="evidence" value="ECO:0007669"/>
    <property type="project" value="InterPro"/>
</dbReference>
<dbReference type="GO" id="GO:0005829">
    <property type="term" value="C:cytosol"/>
    <property type="evidence" value="ECO:0007669"/>
    <property type="project" value="TreeGrafter"/>
</dbReference>
<dbReference type="Gene3D" id="3.40.1190.10">
    <property type="entry name" value="Mur-like, catalytic domain"/>
    <property type="match status" value="1"/>
</dbReference>
<evidence type="ECO:0000256" key="2">
    <source>
        <dbReference type="ARBA" id="ARBA00022598"/>
    </source>
</evidence>
<dbReference type="RefSeq" id="WP_013505189.1">
    <property type="nucleotide sequence ID" value="NC_014836.1"/>
</dbReference>
<dbReference type="AlphaFoldDB" id="E6W0W9"/>
<dbReference type="EMBL" id="CP002432">
    <property type="protein sequence ID" value="ADU65301.1"/>
    <property type="molecule type" value="Genomic_DNA"/>
</dbReference>
<dbReference type="KEGG" id="din:Selin_0553"/>
<feature type="domain" description="Mur ligase central" evidence="7">
    <location>
        <begin position="46"/>
        <end position="220"/>
    </location>
</feature>
<organism evidence="8 9">
    <name type="scientific">Desulfurispirillum indicum (strain ATCC BAA-1389 / DSM 22839 / S5)</name>
    <dbReference type="NCBI Taxonomy" id="653733"/>
    <lineage>
        <taxon>Bacteria</taxon>
        <taxon>Pseudomonadati</taxon>
        <taxon>Chrysiogenota</taxon>
        <taxon>Chrysiogenia</taxon>
        <taxon>Chrysiogenales</taxon>
        <taxon>Chrysiogenaceae</taxon>
        <taxon>Desulfurispirillum</taxon>
    </lineage>
</organism>
<dbReference type="STRING" id="653733.Selin_0553"/>
<dbReference type="GO" id="GO:0046872">
    <property type="term" value="F:metal ion binding"/>
    <property type="evidence" value="ECO:0007669"/>
    <property type="project" value="UniProtKB-KW"/>
</dbReference>
<sequence length="413" mass="46131">MPTDMNHYLEQLLKRTEGHVKLGLENTTRAMALFGNPHHQYRSILVAGSNGKGTTSAYIHRGLQLAGYKTGLFSSPHVVRLNERISIGGRPIEDEELRQLLEETFEACENNQVHLTFFEMMTVVGARYYARHQCDIAVIEVGLGGRLDSTNVHPNFASIVTTIALEHVAILGKDIETIAKEKLAILKEKTLLVTDASAAWGELARQKATDTKSQLVDASAWQLPETVGAALSYPYFEENFRLAAAFLAAMDITDTNLLEEVARTRVFGRMQPFCYRGNPALMDSAHNPPALEKMGSHILEHARRGGHKTVLITTLLADRELDPITKAFWESFDIIVLFPLKHHRGRKTFQELFSLVSHLDHSRVMVVQGPMKGISMVDNILAEGKHYSLVITGSIYLLGEILPLLEPHMAWEC</sequence>
<name>E6W0W9_DESIS</name>
<evidence type="ECO:0000313" key="9">
    <source>
        <dbReference type="Proteomes" id="UP000002572"/>
    </source>
</evidence>
<dbReference type="NCBIfam" id="TIGR01499">
    <property type="entry name" value="folC"/>
    <property type="match status" value="1"/>
</dbReference>
<protein>
    <submittedName>
        <fullName evidence="8">FolC bifunctional protein</fullName>
    </submittedName>
</protein>
<dbReference type="SUPFAM" id="SSF53244">
    <property type="entry name" value="MurD-like peptide ligases, peptide-binding domain"/>
    <property type="match status" value="1"/>
</dbReference>
<dbReference type="eggNOG" id="COG0285">
    <property type="taxonomic scope" value="Bacteria"/>
</dbReference>
<dbReference type="Pfam" id="PF08245">
    <property type="entry name" value="Mur_ligase_M"/>
    <property type="match status" value="1"/>
</dbReference>
<dbReference type="InterPro" id="IPR013221">
    <property type="entry name" value="Mur_ligase_cen"/>
</dbReference>